<dbReference type="InterPro" id="IPR018247">
    <property type="entry name" value="EF_Hand_1_Ca_BS"/>
</dbReference>
<dbReference type="PROSITE" id="PS50222">
    <property type="entry name" value="EF_HAND_2"/>
    <property type="match status" value="2"/>
</dbReference>
<protein>
    <recommendedName>
        <fullName evidence="3">EF-hand domain-containing protein</fullName>
    </recommendedName>
</protein>
<dbReference type="InterPro" id="IPR011992">
    <property type="entry name" value="EF-hand-dom_pair"/>
</dbReference>
<feature type="region of interest" description="Disordered" evidence="2">
    <location>
        <begin position="725"/>
        <end position="770"/>
    </location>
</feature>
<dbReference type="PANTHER" id="PTHR47026">
    <property type="entry name" value="PIGMENTOSA GTPASE REGULATOR-LIKE PROTEIN, PUTATIVE-RELATED"/>
    <property type="match status" value="1"/>
</dbReference>
<dbReference type="SUPFAM" id="SSF47473">
    <property type="entry name" value="EF-hand"/>
    <property type="match status" value="1"/>
</dbReference>
<keyword evidence="5" id="KW-1185">Reference proteome</keyword>
<dbReference type="PANTHER" id="PTHR47026:SF2">
    <property type="entry name" value="FLAGELLAR ASSOCIATED PROTEIN"/>
    <property type="match status" value="1"/>
</dbReference>
<feature type="compositionally biased region" description="Basic and acidic residues" evidence="2">
    <location>
        <begin position="109"/>
        <end position="118"/>
    </location>
</feature>
<dbReference type="Gene3D" id="1.10.238.10">
    <property type="entry name" value="EF-hand"/>
    <property type="match status" value="1"/>
</dbReference>
<gene>
    <name evidence="4" type="ORF">FGO68_gene8960</name>
</gene>
<sequence>MATNVLGKGGVSSKPAAAAFSLEQDDDDDYQDDIIDDAGTPDQKSKTSSPSPQPEVKTPLQKVPQQIPQEQKKVIEVQQELEVQKANSVTQDDLDIDIPQPTGGVPDSSAKKTSEKKQQQPQVTWDESARPPLPPPITSVEGIPLPLSHEEMDRELFSLFDVDGSGYIDVGDLEGIGKAMGWGREQARELIHQIDPNHDERISYDEFLLILRHIEERMLQNQSQLTHGSNSRLGGLQAAVVNSSSKYLSETDKKMYDALLPKQGVYFLPDEKLIAFLKVINELRKKCERDGDYSKARHLRDRFENLRSVEAVRQTENMRIAQEQELATIEGAQRVQFQEFNDAWDKYMSDYEQAAFQSVEQLKEKHIQELAVLTQKVIEESNVRNRLSKEVLELRRQEKVFFSVKEYHKADAVRQRADFLEQRDRDTNQDQITEELLKQEHLLRKRQQTSLQSLLKRIQRDREEQLKHRFEDAQRLMKRNANLVRDMLKKQSQEQRKTGQFLKYALGKREVKSDQEIMGELRLRAYQPKNDPLMPRIAKKYGGGGTSMSTTASFSQNNSHLNRNSTLGQNLASTSSIKNNAALTSNRLFSQDSNIFKQSARQQLGMTSPNDSLIVGGMAKLKDPSLKLLSPEVLPKSTSFNLQLHHASNSVYKTPGAHNMTRSMLLNSKVANEKADRQRKYMNKLASMQQTEEVVRREVAEVIQQLPEKMAQARMRVTNNTDDEFLEASSPRGSNGQRRAPQGLVSPGAQSYKQSDKNSNMKVMMSPLQR</sequence>
<feature type="domain" description="EF-hand" evidence="3">
    <location>
        <begin position="148"/>
        <end position="183"/>
    </location>
</feature>
<evidence type="ECO:0000313" key="5">
    <source>
        <dbReference type="Proteomes" id="UP000785679"/>
    </source>
</evidence>
<dbReference type="GO" id="GO:0005509">
    <property type="term" value="F:calcium ion binding"/>
    <property type="evidence" value="ECO:0007669"/>
    <property type="project" value="InterPro"/>
</dbReference>
<feature type="region of interest" description="Disordered" evidence="2">
    <location>
        <begin position="85"/>
        <end position="137"/>
    </location>
</feature>
<dbReference type="OrthoDB" id="8062037at2759"/>
<evidence type="ECO:0000256" key="1">
    <source>
        <dbReference type="ARBA" id="ARBA00022837"/>
    </source>
</evidence>
<dbReference type="PROSITE" id="PS00018">
    <property type="entry name" value="EF_HAND_1"/>
    <property type="match status" value="1"/>
</dbReference>
<name>A0A8J8P332_HALGN</name>
<feature type="domain" description="EF-hand" evidence="3">
    <location>
        <begin position="185"/>
        <end position="217"/>
    </location>
</feature>
<proteinExistence type="predicted"/>
<dbReference type="SMART" id="SM00054">
    <property type="entry name" value="EFh"/>
    <property type="match status" value="2"/>
</dbReference>
<dbReference type="Proteomes" id="UP000785679">
    <property type="component" value="Unassembled WGS sequence"/>
</dbReference>
<dbReference type="EMBL" id="RRYP01000602">
    <property type="protein sequence ID" value="TNV87157.1"/>
    <property type="molecule type" value="Genomic_DNA"/>
</dbReference>
<evidence type="ECO:0000259" key="3">
    <source>
        <dbReference type="PROSITE" id="PS50222"/>
    </source>
</evidence>
<dbReference type="CDD" id="cd00051">
    <property type="entry name" value="EFh"/>
    <property type="match status" value="1"/>
</dbReference>
<dbReference type="Pfam" id="PF13499">
    <property type="entry name" value="EF-hand_7"/>
    <property type="match status" value="1"/>
</dbReference>
<feature type="compositionally biased region" description="Acidic residues" evidence="2">
    <location>
        <begin position="23"/>
        <end position="36"/>
    </location>
</feature>
<feature type="compositionally biased region" description="Polar residues" evidence="2">
    <location>
        <begin position="748"/>
        <end position="761"/>
    </location>
</feature>
<evidence type="ECO:0000313" key="4">
    <source>
        <dbReference type="EMBL" id="TNV87157.1"/>
    </source>
</evidence>
<accession>A0A8J8P332</accession>
<evidence type="ECO:0000256" key="2">
    <source>
        <dbReference type="SAM" id="MobiDB-lite"/>
    </source>
</evidence>
<reference evidence="4" key="1">
    <citation type="submission" date="2019-06" db="EMBL/GenBank/DDBJ databases">
        <authorList>
            <person name="Zheng W."/>
        </authorList>
    </citation>
    <scope>NUCLEOTIDE SEQUENCE</scope>
    <source>
        <strain evidence="4">QDHG01</strain>
    </source>
</reference>
<dbReference type="AlphaFoldDB" id="A0A8J8P332"/>
<comment type="caution">
    <text evidence="4">The sequence shown here is derived from an EMBL/GenBank/DDBJ whole genome shotgun (WGS) entry which is preliminary data.</text>
</comment>
<feature type="region of interest" description="Disordered" evidence="2">
    <location>
        <begin position="1"/>
        <end position="71"/>
    </location>
</feature>
<feature type="compositionally biased region" description="Low complexity" evidence="2">
    <location>
        <begin position="40"/>
        <end position="50"/>
    </location>
</feature>
<dbReference type="InterPro" id="IPR002048">
    <property type="entry name" value="EF_hand_dom"/>
</dbReference>
<keyword evidence="1" id="KW-0106">Calcium</keyword>
<organism evidence="4 5">
    <name type="scientific">Halteria grandinella</name>
    <dbReference type="NCBI Taxonomy" id="5974"/>
    <lineage>
        <taxon>Eukaryota</taxon>
        <taxon>Sar</taxon>
        <taxon>Alveolata</taxon>
        <taxon>Ciliophora</taxon>
        <taxon>Intramacronucleata</taxon>
        <taxon>Spirotrichea</taxon>
        <taxon>Stichotrichia</taxon>
        <taxon>Sporadotrichida</taxon>
        <taxon>Halteriidae</taxon>
        <taxon>Halteria</taxon>
    </lineage>
</organism>